<keyword evidence="3" id="KW-1185">Reference proteome</keyword>
<proteinExistence type="predicted"/>
<comment type="caution">
    <text evidence="2">The sequence shown here is derived from an EMBL/GenBank/DDBJ whole genome shotgun (WGS) entry which is preliminary data.</text>
</comment>
<evidence type="ECO:0000256" key="1">
    <source>
        <dbReference type="SAM" id="MobiDB-lite"/>
    </source>
</evidence>
<sequence length="293" mass="31610">MNTLVEQIHQGQGNTSTSTAVAINNYCCIGDKSTWRYMMLQTAKSVSLRSTFTELQLERNPVPALLIQSAQSPQGIHGEAFFGFLDFVVRAYMQDGELIIHRSHKNGCEVMEIFTLVPGDSVVRPGNIWLNQPCGMESEDVALKVRYEIVTAERATQGDTCPRPVAEIHCVLEDPSVRRLADDVYCTFRGSRLGNAGVQADGEEPERGLNPSTPSSSANPLFKETGSTTVVPGLIHEPAGLSTIQSGQAAAFARSVSSKVRLPPVSDRRDAGNAMPSVTPPATETMMGGSISQ</sequence>
<evidence type="ECO:0000313" key="3">
    <source>
        <dbReference type="Proteomes" id="UP001190700"/>
    </source>
</evidence>
<reference evidence="2 3" key="1">
    <citation type="journal article" date="2015" name="Genome Biol. Evol.">
        <title>Comparative Genomics of a Bacterivorous Green Alga Reveals Evolutionary Causalities and Consequences of Phago-Mixotrophic Mode of Nutrition.</title>
        <authorList>
            <person name="Burns J.A."/>
            <person name="Paasch A."/>
            <person name="Narechania A."/>
            <person name="Kim E."/>
        </authorList>
    </citation>
    <scope>NUCLEOTIDE SEQUENCE [LARGE SCALE GENOMIC DNA]</scope>
    <source>
        <strain evidence="2 3">PLY_AMNH</strain>
    </source>
</reference>
<accession>A0AAE0ENR1</accession>
<gene>
    <name evidence="2" type="ORF">CYMTET_54708</name>
</gene>
<feature type="region of interest" description="Disordered" evidence="1">
    <location>
        <begin position="255"/>
        <end position="293"/>
    </location>
</feature>
<name>A0AAE0ENR1_9CHLO</name>
<feature type="region of interest" description="Disordered" evidence="1">
    <location>
        <begin position="195"/>
        <end position="225"/>
    </location>
</feature>
<dbReference type="AlphaFoldDB" id="A0AAE0ENR1"/>
<protein>
    <submittedName>
        <fullName evidence="2">Uncharacterized protein</fullName>
    </submittedName>
</protein>
<dbReference type="Proteomes" id="UP001190700">
    <property type="component" value="Unassembled WGS sequence"/>
</dbReference>
<dbReference type="EMBL" id="LGRX02035376">
    <property type="protein sequence ID" value="KAK3235071.1"/>
    <property type="molecule type" value="Genomic_DNA"/>
</dbReference>
<organism evidence="2 3">
    <name type="scientific">Cymbomonas tetramitiformis</name>
    <dbReference type="NCBI Taxonomy" id="36881"/>
    <lineage>
        <taxon>Eukaryota</taxon>
        <taxon>Viridiplantae</taxon>
        <taxon>Chlorophyta</taxon>
        <taxon>Pyramimonadophyceae</taxon>
        <taxon>Pyramimonadales</taxon>
        <taxon>Pyramimonadaceae</taxon>
        <taxon>Cymbomonas</taxon>
    </lineage>
</organism>
<feature type="compositionally biased region" description="Polar residues" evidence="1">
    <location>
        <begin position="210"/>
        <end position="225"/>
    </location>
</feature>
<evidence type="ECO:0000313" key="2">
    <source>
        <dbReference type="EMBL" id="KAK3235071.1"/>
    </source>
</evidence>